<keyword evidence="3 6" id="KW-0133">Cell shape</keyword>
<evidence type="ECO:0000256" key="2">
    <source>
        <dbReference type="ARBA" id="ARBA00022679"/>
    </source>
</evidence>
<dbReference type="InterPro" id="IPR050979">
    <property type="entry name" value="LD-transpeptidase"/>
</dbReference>
<keyword evidence="7" id="KW-0472">Membrane</keyword>
<reference evidence="9 10" key="1">
    <citation type="journal article" date="2016" name="Nat. Commun.">
        <title>Thousands of microbial genomes shed light on interconnected biogeochemical processes in an aquifer system.</title>
        <authorList>
            <person name="Anantharaman K."/>
            <person name="Brown C.T."/>
            <person name="Hug L.A."/>
            <person name="Sharon I."/>
            <person name="Castelle C.J."/>
            <person name="Probst A.J."/>
            <person name="Thomas B.C."/>
            <person name="Singh A."/>
            <person name="Wilkins M.J."/>
            <person name="Karaoz U."/>
            <person name="Brodie E.L."/>
            <person name="Williams K.H."/>
            <person name="Hubbard S.S."/>
            <person name="Banfield J.F."/>
        </authorList>
    </citation>
    <scope>NUCLEOTIDE SEQUENCE [LARGE SCALE GENOMIC DNA]</scope>
</reference>
<evidence type="ECO:0000256" key="6">
    <source>
        <dbReference type="PROSITE-ProRule" id="PRU01373"/>
    </source>
</evidence>
<dbReference type="InterPro" id="IPR038063">
    <property type="entry name" value="Transpep_catalytic_dom"/>
</dbReference>
<dbReference type="Pfam" id="PF03734">
    <property type="entry name" value="YkuD"/>
    <property type="match status" value="1"/>
</dbReference>
<evidence type="ECO:0000259" key="8">
    <source>
        <dbReference type="PROSITE" id="PS52029"/>
    </source>
</evidence>
<dbReference type="Gene3D" id="2.60.40.3710">
    <property type="match status" value="1"/>
</dbReference>
<feature type="transmembrane region" description="Helical" evidence="7">
    <location>
        <begin position="12"/>
        <end position="29"/>
    </location>
</feature>
<dbReference type="AlphaFoldDB" id="A0A1F8FGH9"/>
<dbReference type="GO" id="GO:0018104">
    <property type="term" value="P:peptidoglycan-protein cross-linking"/>
    <property type="evidence" value="ECO:0007669"/>
    <property type="project" value="TreeGrafter"/>
</dbReference>
<keyword evidence="7" id="KW-0812">Transmembrane</keyword>
<sequence>MLGKFLNRETTVLAVISLAIGLVGFFSSYNTSSTARISYRQTPEMGDFIVVSFPMATSKERALKSFSISPATVGELQWLEGKHELIFIPSEGLNPHTSYTIKIKPPSLFAQLTSVADQKTFQPKNLPVKFSVRLPDNQTIYYITEAGLKRPVTMEVFNSYESNREEDIQTVDKSTLDLYPDNLLIHPGNGSPVYKLENGVKRHVQNVETFNALGFDWNSIALVNQFELDSYPEGEPLTIGILPSVETAANQNATKGKLIDVDLTAMKLAMWEDGKIVEEVPVAGQGNPKTSPTRKGFFTILSKEENHLSSISRVWMPWSMRYSGGYFIHGWPYWPNGSKLTSKFSGGCVRLFDNDVEKVYQFAEIGTSVIVR</sequence>
<dbReference type="Gene3D" id="2.40.440.10">
    <property type="entry name" value="L,D-transpeptidase catalytic domain-like"/>
    <property type="match status" value="1"/>
</dbReference>
<dbReference type="CDD" id="cd16913">
    <property type="entry name" value="YkuD_like"/>
    <property type="match status" value="1"/>
</dbReference>
<evidence type="ECO:0000313" key="9">
    <source>
        <dbReference type="EMBL" id="OGN12247.1"/>
    </source>
</evidence>
<evidence type="ECO:0000256" key="3">
    <source>
        <dbReference type="ARBA" id="ARBA00022960"/>
    </source>
</evidence>
<dbReference type="PROSITE" id="PS52029">
    <property type="entry name" value="LD_TPASE"/>
    <property type="match status" value="1"/>
</dbReference>
<dbReference type="PANTHER" id="PTHR30582">
    <property type="entry name" value="L,D-TRANSPEPTIDASE"/>
    <property type="match status" value="1"/>
</dbReference>
<keyword evidence="5 6" id="KW-0961">Cell wall biogenesis/degradation</keyword>
<dbReference type="GO" id="GO:0008360">
    <property type="term" value="P:regulation of cell shape"/>
    <property type="evidence" value="ECO:0007669"/>
    <property type="project" value="UniProtKB-UniRule"/>
</dbReference>
<dbReference type="EMBL" id="MGJT01000020">
    <property type="protein sequence ID" value="OGN12247.1"/>
    <property type="molecule type" value="Genomic_DNA"/>
</dbReference>
<evidence type="ECO:0000256" key="4">
    <source>
        <dbReference type="ARBA" id="ARBA00022984"/>
    </source>
</evidence>
<protein>
    <recommendedName>
        <fullName evidence="8">L,D-TPase catalytic domain-containing protein</fullName>
    </recommendedName>
</protein>
<comment type="caution">
    <text evidence="9">The sequence shown here is derived from an EMBL/GenBank/DDBJ whole genome shotgun (WGS) entry which is preliminary data.</text>
</comment>
<keyword evidence="2" id="KW-0808">Transferase</keyword>
<evidence type="ECO:0000313" key="10">
    <source>
        <dbReference type="Proteomes" id="UP000178197"/>
    </source>
</evidence>
<dbReference type="UniPathway" id="UPA00219"/>
<feature type="domain" description="L,D-TPase catalytic" evidence="8">
    <location>
        <begin position="257"/>
        <end position="372"/>
    </location>
</feature>
<evidence type="ECO:0000256" key="5">
    <source>
        <dbReference type="ARBA" id="ARBA00023316"/>
    </source>
</evidence>
<dbReference type="GO" id="GO:0071972">
    <property type="term" value="F:peptidoglycan L,D-transpeptidase activity"/>
    <property type="evidence" value="ECO:0007669"/>
    <property type="project" value="TreeGrafter"/>
</dbReference>
<accession>A0A1F8FGH9</accession>
<gene>
    <name evidence="9" type="ORF">A3C71_03090</name>
</gene>
<evidence type="ECO:0000256" key="1">
    <source>
        <dbReference type="ARBA" id="ARBA00004752"/>
    </source>
</evidence>
<keyword evidence="7" id="KW-1133">Transmembrane helix</keyword>
<dbReference type="SUPFAM" id="SSF141523">
    <property type="entry name" value="L,D-transpeptidase catalytic domain-like"/>
    <property type="match status" value="1"/>
</dbReference>
<evidence type="ECO:0000256" key="7">
    <source>
        <dbReference type="SAM" id="Phobius"/>
    </source>
</evidence>
<dbReference type="GO" id="GO:0005576">
    <property type="term" value="C:extracellular region"/>
    <property type="evidence" value="ECO:0007669"/>
    <property type="project" value="TreeGrafter"/>
</dbReference>
<proteinExistence type="predicted"/>
<feature type="active site" description="Proton donor/acceptor" evidence="6">
    <location>
        <position position="329"/>
    </location>
</feature>
<organism evidence="9 10">
    <name type="scientific">Candidatus Yanofskybacteria bacterium RIFCSPHIGHO2_02_FULL_43_15c</name>
    <dbReference type="NCBI Taxonomy" id="1802679"/>
    <lineage>
        <taxon>Bacteria</taxon>
        <taxon>Candidatus Yanofskyibacteriota</taxon>
    </lineage>
</organism>
<comment type="pathway">
    <text evidence="1 6">Cell wall biogenesis; peptidoglycan biosynthesis.</text>
</comment>
<keyword evidence="4 6" id="KW-0573">Peptidoglycan synthesis</keyword>
<dbReference type="GO" id="GO:0016740">
    <property type="term" value="F:transferase activity"/>
    <property type="evidence" value="ECO:0007669"/>
    <property type="project" value="UniProtKB-KW"/>
</dbReference>
<dbReference type="GO" id="GO:0071555">
    <property type="term" value="P:cell wall organization"/>
    <property type="evidence" value="ECO:0007669"/>
    <property type="project" value="UniProtKB-UniRule"/>
</dbReference>
<dbReference type="PANTHER" id="PTHR30582:SF2">
    <property type="entry name" value="L,D-TRANSPEPTIDASE YCIB-RELATED"/>
    <property type="match status" value="1"/>
</dbReference>
<feature type="active site" description="Nucleophile" evidence="6">
    <location>
        <position position="348"/>
    </location>
</feature>
<dbReference type="Proteomes" id="UP000178197">
    <property type="component" value="Unassembled WGS sequence"/>
</dbReference>
<dbReference type="InterPro" id="IPR005490">
    <property type="entry name" value="LD_TPept_cat_dom"/>
</dbReference>
<name>A0A1F8FGH9_9BACT</name>